<sequence length="121" mass="13791">SVHWGRSHDRLGIALGIDGLSALHRDYLAACGCGIMLCDGTLDDGHERVIEACYRAQLRRHVQPGPDLQWIANPGYNRARGPARVIGVRDRRARARRDRTHRPFRPTTFRFHLPLSHEPRP</sequence>
<dbReference type="Pfam" id="PF04966">
    <property type="entry name" value="OprB"/>
    <property type="match status" value="1"/>
</dbReference>
<dbReference type="AlphaFoldDB" id="T1AA26"/>
<dbReference type="Gene3D" id="2.40.160.180">
    <property type="entry name" value="Carbohydrate-selective porin OprB"/>
    <property type="match status" value="1"/>
</dbReference>
<dbReference type="GO" id="GO:0008643">
    <property type="term" value="P:carbohydrate transport"/>
    <property type="evidence" value="ECO:0007669"/>
    <property type="project" value="InterPro"/>
</dbReference>
<dbReference type="InterPro" id="IPR007049">
    <property type="entry name" value="Carb-sel_porin_OprB"/>
</dbReference>
<name>T1AA26_9ZZZZ</name>
<gene>
    <name evidence="1" type="ORF">B2A_11374</name>
</gene>
<dbReference type="GO" id="GO:0016020">
    <property type="term" value="C:membrane"/>
    <property type="evidence" value="ECO:0007669"/>
    <property type="project" value="InterPro"/>
</dbReference>
<dbReference type="InterPro" id="IPR038673">
    <property type="entry name" value="OprB_sf"/>
</dbReference>
<reference evidence="1" key="2">
    <citation type="journal article" date="2014" name="ISME J.">
        <title>Microbial stratification in low pH oxic and suboxic macroscopic growths along an acid mine drainage.</title>
        <authorList>
            <person name="Mendez-Garcia C."/>
            <person name="Mesa V."/>
            <person name="Sprenger R.R."/>
            <person name="Richter M."/>
            <person name="Diez M.S."/>
            <person name="Solano J."/>
            <person name="Bargiela R."/>
            <person name="Golyshina O.V."/>
            <person name="Manteca A."/>
            <person name="Ramos J.L."/>
            <person name="Gallego J.R."/>
            <person name="Llorente I."/>
            <person name="Martins Dos Santos V.A."/>
            <person name="Jensen O.N."/>
            <person name="Pelaez A.I."/>
            <person name="Sanchez J."/>
            <person name="Ferrer M."/>
        </authorList>
    </citation>
    <scope>NUCLEOTIDE SEQUENCE</scope>
</reference>
<evidence type="ECO:0000313" key="1">
    <source>
        <dbReference type="EMBL" id="EQD38670.1"/>
    </source>
</evidence>
<dbReference type="EMBL" id="AUZZ01008207">
    <property type="protein sequence ID" value="EQD38670.1"/>
    <property type="molecule type" value="Genomic_DNA"/>
</dbReference>
<comment type="caution">
    <text evidence="1">The sequence shown here is derived from an EMBL/GenBank/DDBJ whole genome shotgun (WGS) entry which is preliminary data.</text>
</comment>
<feature type="non-terminal residue" evidence="1">
    <location>
        <position position="1"/>
    </location>
</feature>
<proteinExistence type="predicted"/>
<organism evidence="1">
    <name type="scientific">mine drainage metagenome</name>
    <dbReference type="NCBI Taxonomy" id="410659"/>
    <lineage>
        <taxon>unclassified sequences</taxon>
        <taxon>metagenomes</taxon>
        <taxon>ecological metagenomes</taxon>
    </lineage>
</organism>
<dbReference type="GO" id="GO:0015288">
    <property type="term" value="F:porin activity"/>
    <property type="evidence" value="ECO:0007669"/>
    <property type="project" value="InterPro"/>
</dbReference>
<protein>
    <submittedName>
        <fullName evidence="1">Carbohydrate-selective porin OprB</fullName>
    </submittedName>
</protein>
<accession>T1AA26</accession>
<reference evidence="1" key="1">
    <citation type="submission" date="2013-08" db="EMBL/GenBank/DDBJ databases">
        <authorList>
            <person name="Mendez C."/>
            <person name="Richter M."/>
            <person name="Ferrer M."/>
            <person name="Sanchez J."/>
        </authorList>
    </citation>
    <scope>NUCLEOTIDE SEQUENCE</scope>
</reference>